<accession>A0AA96WJW8</accession>
<evidence type="ECO:0000256" key="1">
    <source>
        <dbReference type="ARBA" id="ARBA00022679"/>
    </source>
</evidence>
<dbReference type="Pfam" id="PF00583">
    <property type="entry name" value="Acetyltransf_1"/>
    <property type="match status" value="1"/>
</dbReference>
<dbReference type="PANTHER" id="PTHR43877:SF1">
    <property type="entry name" value="ACETYLTRANSFERASE"/>
    <property type="match status" value="1"/>
</dbReference>
<keyword evidence="1" id="KW-0808">Transferase</keyword>
<dbReference type="SUPFAM" id="SSF55729">
    <property type="entry name" value="Acyl-CoA N-acyltransferases (Nat)"/>
    <property type="match status" value="1"/>
</dbReference>
<dbReference type="RefSeq" id="WP_316432209.1">
    <property type="nucleotide sequence ID" value="NZ_CP053586.1"/>
</dbReference>
<dbReference type="InterPro" id="IPR050832">
    <property type="entry name" value="Bact_Acetyltransf"/>
</dbReference>
<proteinExistence type="predicted"/>
<dbReference type="Gene3D" id="3.40.630.30">
    <property type="match status" value="1"/>
</dbReference>
<dbReference type="InterPro" id="IPR000182">
    <property type="entry name" value="GNAT_dom"/>
</dbReference>
<evidence type="ECO:0000256" key="2">
    <source>
        <dbReference type="ARBA" id="ARBA00023315"/>
    </source>
</evidence>
<protein>
    <submittedName>
        <fullName evidence="4">GNAT family N-acetyltransferase</fullName>
    </submittedName>
</protein>
<organism evidence="4">
    <name type="scientific">Leptolyngbya sp. NK1-12</name>
    <dbReference type="NCBI Taxonomy" id="2547451"/>
    <lineage>
        <taxon>Bacteria</taxon>
        <taxon>Bacillati</taxon>
        <taxon>Cyanobacteriota</taxon>
        <taxon>Cyanophyceae</taxon>
        <taxon>Leptolyngbyales</taxon>
        <taxon>Leptolyngbyaceae</taxon>
        <taxon>Leptolyngbya group</taxon>
        <taxon>Leptolyngbya</taxon>
    </lineage>
</organism>
<dbReference type="EMBL" id="CP053586">
    <property type="protein sequence ID" value="WNZ26015.1"/>
    <property type="molecule type" value="Genomic_DNA"/>
</dbReference>
<gene>
    <name evidence="4" type="ORF">HJG54_26445</name>
</gene>
<dbReference type="PROSITE" id="PS51186">
    <property type="entry name" value="GNAT"/>
    <property type="match status" value="1"/>
</dbReference>
<dbReference type="PANTHER" id="PTHR43877">
    <property type="entry name" value="AMINOALKYLPHOSPHONATE N-ACETYLTRANSFERASE-RELATED-RELATED"/>
    <property type="match status" value="1"/>
</dbReference>
<dbReference type="AlphaFoldDB" id="A0AA96WJW8"/>
<dbReference type="GO" id="GO:0016747">
    <property type="term" value="F:acyltransferase activity, transferring groups other than amino-acyl groups"/>
    <property type="evidence" value="ECO:0007669"/>
    <property type="project" value="InterPro"/>
</dbReference>
<evidence type="ECO:0000259" key="3">
    <source>
        <dbReference type="PROSITE" id="PS51186"/>
    </source>
</evidence>
<evidence type="ECO:0000313" key="4">
    <source>
        <dbReference type="EMBL" id="WNZ26015.1"/>
    </source>
</evidence>
<dbReference type="InterPro" id="IPR016181">
    <property type="entry name" value="Acyl_CoA_acyltransferase"/>
</dbReference>
<sequence length="326" mass="37202">MPVLTTRPYRGEVDLPLIVDFLNACEAVDREDNFYSATDLGLSFAEPDFDPTQNVRLWEDEAGRLIAYADLWTPPEPLESLDGFLWFRVLPTERWQGIERDILAWAEARVHQEATVHQLPAKLQLSCRDCQSNCIVFYQQHGYSYERRFLTMARSLTESIPEPILPEGFQIIQTRGVEDAAAWVEMYNQTFIDHWNFHPQTVAEHSYWLSTPVYCPELDLIAVAPDGTFAAFCHGHIDAEENQQKDRREGWINSLGTRRGFRRMGLARAILLTGLQRLKAAGMDTAKLGVDTQNPNSAQTLYESVGFRTRYASLSYSKTISSQTIS</sequence>
<feature type="domain" description="N-acetyltransferase" evidence="3">
    <location>
        <begin position="170"/>
        <end position="326"/>
    </location>
</feature>
<dbReference type="CDD" id="cd04301">
    <property type="entry name" value="NAT_SF"/>
    <property type="match status" value="1"/>
</dbReference>
<keyword evidence="2" id="KW-0012">Acyltransferase</keyword>
<reference evidence="4" key="1">
    <citation type="submission" date="2020-05" db="EMBL/GenBank/DDBJ databases">
        <authorList>
            <person name="Zhu T."/>
            <person name="Keshari N."/>
            <person name="Lu X."/>
        </authorList>
    </citation>
    <scope>NUCLEOTIDE SEQUENCE</scope>
    <source>
        <strain evidence="4">NK1-12</strain>
    </source>
</reference>
<name>A0AA96WJW8_9CYAN</name>